<evidence type="ECO:0000313" key="6">
    <source>
        <dbReference type="Proteomes" id="UP000490535"/>
    </source>
</evidence>
<gene>
    <name evidence="5" type="primary">virB4</name>
    <name evidence="5" type="ORF">GAK29_00216</name>
</gene>
<keyword evidence="3" id="KW-0067">ATP-binding</keyword>
<organism evidence="5 6">
    <name type="scientific">Acinetobacter bereziniae</name>
    <name type="common">Acinetobacter genomosp. 10</name>
    <dbReference type="NCBI Taxonomy" id="106648"/>
    <lineage>
        <taxon>Bacteria</taxon>
        <taxon>Pseudomonadati</taxon>
        <taxon>Pseudomonadota</taxon>
        <taxon>Gammaproteobacteria</taxon>
        <taxon>Moraxellales</taxon>
        <taxon>Moraxellaceae</taxon>
        <taxon>Acinetobacter</taxon>
    </lineage>
</organism>
<dbReference type="CDD" id="cd01127">
    <property type="entry name" value="TrwB_TraG_TraD_VirD4"/>
    <property type="match status" value="1"/>
</dbReference>
<evidence type="ECO:0000256" key="1">
    <source>
        <dbReference type="ARBA" id="ARBA00006512"/>
    </source>
</evidence>
<dbReference type="Proteomes" id="UP000490535">
    <property type="component" value="Unassembled WGS sequence"/>
</dbReference>
<evidence type="ECO:0000259" key="4">
    <source>
        <dbReference type="SMART" id="SM00382"/>
    </source>
</evidence>
<dbReference type="InterPro" id="IPR051162">
    <property type="entry name" value="T4SS_component"/>
</dbReference>
<dbReference type="Pfam" id="PF03135">
    <property type="entry name" value="CagE_TrbE_VirB"/>
    <property type="match status" value="1"/>
</dbReference>
<protein>
    <submittedName>
        <fullName evidence="5">Type IV secretion system protein virB4</fullName>
    </submittedName>
</protein>
<dbReference type="SMART" id="SM00382">
    <property type="entry name" value="AAA"/>
    <property type="match status" value="1"/>
</dbReference>
<comment type="similarity">
    <text evidence="1">Belongs to the TrbE/VirB4 family.</text>
</comment>
<dbReference type="GO" id="GO:0005524">
    <property type="term" value="F:ATP binding"/>
    <property type="evidence" value="ECO:0007669"/>
    <property type="project" value="UniProtKB-KW"/>
</dbReference>
<evidence type="ECO:0000313" key="5">
    <source>
        <dbReference type="EMBL" id="KAF1028120.1"/>
    </source>
</evidence>
<dbReference type="EMBL" id="WNDP01000003">
    <property type="protein sequence ID" value="KAF1028120.1"/>
    <property type="molecule type" value="Genomic_DNA"/>
</dbReference>
<reference evidence="6" key="1">
    <citation type="journal article" date="2020" name="MBio">
        <title>Horizontal gene transfer to a defensive symbiont with a reduced genome amongst a multipartite beetle microbiome.</title>
        <authorList>
            <person name="Waterworth S.C."/>
            <person name="Florez L.V."/>
            <person name="Rees E.R."/>
            <person name="Hertweck C."/>
            <person name="Kaltenpoth M."/>
            <person name="Kwan J.C."/>
        </authorList>
    </citation>
    <scope>NUCLEOTIDE SEQUENCE [LARGE SCALE GENOMIC DNA]</scope>
</reference>
<dbReference type="InterPro" id="IPR018145">
    <property type="entry name" value="CagE_TrbE_VirB_cntrl_dom"/>
</dbReference>
<comment type="caution">
    <text evidence="5">The sequence shown here is derived from an EMBL/GenBank/DDBJ whole genome shotgun (WGS) entry which is preliminary data.</text>
</comment>
<name>A0A833PIS6_ACIBZ</name>
<accession>A0A833PIS6</accession>
<sequence length="825" mass="93806">MQALKEFQSQAQGLSDLLNYAALIDSGVVQNKDGSIMVGYFYRSNDITSSTEDERNYLTARINAALARLGNGFVTWHDAVRIPDNYYPSADKNYFPDPVSKLIDDERRKRFQSEDSHFVTEYVLVISYMPPLRASSKLNDMLWQEQEGVAKKSIADQVLEWFYKELVTFEDMVGNVITLQRMKSYQVTDDFGKQHLRDELFNYLGYCITNRVQEMNIPHYGAYLDVCLGAYPVINGDTPKIADNYICPIVIEGLPPESYPNILHVLEALPLAYRWSSRMIYLDQQEAVNELMKIKRKWKQKVRGFFSQIFKTQNGQINEDALLMSNDVDNALTDAQSGLVTYGFFTSVVVIIGQDYEELQENARFTIREIQRLGFQCRVETINALEAWLGTLPGHAIQNVRRPLIHTLNQADLIPLSSIWAGRAESPNPYLPPQSPPLMYALTNGGTPFRINLHVDDLGHTLIFGPTGAGKSVLLNMLDIQFLRYQHARIYSFDKGRASWGINQASGGKFFDIAGESSDLNFAPLSELDTTEDFMFAQNWLETLYQLQTETILTPEQKKQIVRALELLKTQPKSGRTLTAFNATVQDQAIRDAISHYTLSGTLGSLLDAEVDGLSGENSDSWWVAFEIESLMNLGEKNLLPVLLYLFRRIEKSLDGRPTLLVLDEAWLMLGHPVFREKIREWLKVLRKANCSVVMATQSLSDMYRSGLLDVLLESCPTKILLPNPEADKPGTDNLPGPQDFYVSMGLNETEIYMLKNATKKRDYYFMQPEGKRLFQLGLDKLTLSFAAINYKTDGLAIKRLMDEHGENWPYKWLDSKGVTYDKAS</sequence>
<proteinExistence type="inferred from homology"/>
<dbReference type="InterPro" id="IPR027417">
    <property type="entry name" value="P-loop_NTPase"/>
</dbReference>
<evidence type="ECO:0000256" key="2">
    <source>
        <dbReference type="ARBA" id="ARBA00022741"/>
    </source>
</evidence>
<keyword evidence="2" id="KW-0547">Nucleotide-binding</keyword>
<dbReference type="PANTHER" id="PTHR30121:SF12">
    <property type="entry name" value="TYPE IV SECRETION SYSTEM PROTEIN CAGE"/>
    <property type="match status" value="1"/>
</dbReference>
<evidence type="ECO:0000256" key="3">
    <source>
        <dbReference type="ARBA" id="ARBA00022840"/>
    </source>
</evidence>
<dbReference type="NCBIfam" id="NF010404">
    <property type="entry name" value="PRK13830.1"/>
    <property type="match status" value="1"/>
</dbReference>
<dbReference type="AlphaFoldDB" id="A0A833PIS6"/>
<dbReference type="Gene3D" id="3.40.50.300">
    <property type="entry name" value="P-loop containing nucleotide triphosphate hydrolases"/>
    <property type="match status" value="2"/>
</dbReference>
<dbReference type="PANTHER" id="PTHR30121">
    <property type="entry name" value="UNCHARACTERIZED PROTEIN YJGR-RELATED"/>
    <property type="match status" value="1"/>
</dbReference>
<dbReference type="InterPro" id="IPR003593">
    <property type="entry name" value="AAA+_ATPase"/>
</dbReference>
<dbReference type="SUPFAM" id="SSF52540">
    <property type="entry name" value="P-loop containing nucleoside triphosphate hydrolases"/>
    <property type="match status" value="1"/>
</dbReference>
<feature type="domain" description="AAA+ ATPase" evidence="4">
    <location>
        <begin position="457"/>
        <end position="726"/>
    </location>
</feature>